<dbReference type="RefSeq" id="WP_108725993.1">
    <property type="nucleotide sequence ID" value="NZ_CP029001.1"/>
</dbReference>
<gene>
    <name evidence="2" type="ORF">EBQ10_10600</name>
</gene>
<dbReference type="Proteomes" id="UP000275951">
    <property type="component" value="Chromosome"/>
</dbReference>
<dbReference type="InterPro" id="IPR001173">
    <property type="entry name" value="Glyco_trans_2-like"/>
</dbReference>
<feature type="domain" description="Glycosyltransferase 2-like" evidence="1">
    <location>
        <begin position="10"/>
        <end position="152"/>
    </location>
</feature>
<dbReference type="Pfam" id="PF00535">
    <property type="entry name" value="Glycos_transf_2"/>
    <property type="match status" value="1"/>
</dbReference>
<dbReference type="InterPro" id="IPR029044">
    <property type="entry name" value="Nucleotide-diphossugar_trans"/>
</dbReference>
<organism evidence="2 3">
    <name type="scientific">Trueperella pyogenes</name>
    <dbReference type="NCBI Taxonomy" id="1661"/>
    <lineage>
        <taxon>Bacteria</taxon>
        <taxon>Bacillati</taxon>
        <taxon>Actinomycetota</taxon>
        <taxon>Actinomycetes</taxon>
        <taxon>Actinomycetales</taxon>
        <taxon>Actinomycetaceae</taxon>
        <taxon>Trueperella</taxon>
    </lineage>
</organism>
<accession>A0A3S9QNY9</accession>
<dbReference type="GO" id="GO:0016758">
    <property type="term" value="F:hexosyltransferase activity"/>
    <property type="evidence" value="ECO:0007669"/>
    <property type="project" value="UniProtKB-ARBA"/>
</dbReference>
<proteinExistence type="predicted"/>
<reference evidence="2 3" key="1">
    <citation type="submission" date="2018-11" db="EMBL/GenBank/DDBJ databases">
        <title>Multidrug-resistant genes are associated with an 42-kb island TGI1 carrying a complex class 1 integron in a Trueperella pyogenes.</title>
        <authorList>
            <person name="Dong W."/>
        </authorList>
    </citation>
    <scope>NUCLEOTIDE SEQUENCE [LARGE SCALE GENOMIC DNA]</scope>
    <source>
        <strain evidence="2 3">TP4</strain>
    </source>
</reference>
<dbReference type="SUPFAM" id="SSF53448">
    <property type="entry name" value="Nucleotide-diphospho-sugar transferases"/>
    <property type="match status" value="1"/>
</dbReference>
<evidence type="ECO:0000259" key="1">
    <source>
        <dbReference type="Pfam" id="PF00535"/>
    </source>
</evidence>
<protein>
    <submittedName>
        <fullName evidence="2">Glycosyltransferase family 2 protein</fullName>
    </submittedName>
</protein>
<name>A0A3S9QNY9_9ACTO</name>
<evidence type="ECO:0000313" key="3">
    <source>
        <dbReference type="Proteomes" id="UP000275951"/>
    </source>
</evidence>
<dbReference type="EMBL" id="CP033905">
    <property type="protein sequence ID" value="AZR07688.1"/>
    <property type="molecule type" value="Genomic_DNA"/>
</dbReference>
<dbReference type="Gene3D" id="3.90.550.10">
    <property type="entry name" value="Spore Coat Polysaccharide Biosynthesis Protein SpsA, Chain A"/>
    <property type="match status" value="1"/>
</dbReference>
<dbReference type="PANTHER" id="PTHR22916:SF3">
    <property type="entry name" value="UDP-GLCNAC:BETAGAL BETA-1,3-N-ACETYLGLUCOSAMINYLTRANSFERASE-LIKE PROTEIN 1"/>
    <property type="match status" value="1"/>
</dbReference>
<dbReference type="CDD" id="cd00761">
    <property type="entry name" value="Glyco_tranf_GTA_type"/>
    <property type="match status" value="1"/>
</dbReference>
<dbReference type="AlphaFoldDB" id="A0A3S9QNY9"/>
<sequence>MIPNASPTLCVFTPTYNRAYILPKLYESLVNQTSADFYWSIVDDGSSDNTEELVQSWISEGKVTIDYVKKENGGKPRAINDAVERCQSPLFFVVDSDDHLVPHAVEHIISKWALVDDPSIAGIVALRGRDENTPMDTWMPRDGFDLKLWDLFEVYRFRGDTSLIHRTEILKQYPFKVAENEIFVPEASVYFALDEKYDMRTDNTILTICNYLSDGLTQNFFANVKRNPIGYWRHKRYCAIRSRRLINKFRETTLYIIGCKLAHQGNIIQMAPNKLIASICYLPAIVFRYTMFR</sequence>
<evidence type="ECO:0000313" key="2">
    <source>
        <dbReference type="EMBL" id="AZR07688.1"/>
    </source>
</evidence>
<keyword evidence="2" id="KW-0808">Transferase</keyword>
<dbReference type="PANTHER" id="PTHR22916">
    <property type="entry name" value="GLYCOSYLTRANSFERASE"/>
    <property type="match status" value="1"/>
</dbReference>